<dbReference type="PANTHER" id="PTHR43304:SF1">
    <property type="entry name" value="PAC DOMAIN-CONTAINING PROTEIN"/>
    <property type="match status" value="1"/>
</dbReference>
<comment type="caution">
    <text evidence="9">The sequence shown here is derived from an EMBL/GenBank/DDBJ whole genome shotgun (WGS) entry which is preliminary data.</text>
</comment>
<feature type="domain" description="PAC" evidence="8">
    <location>
        <begin position="369"/>
        <end position="420"/>
    </location>
</feature>
<dbReference type="Pfam" id="PF08447">
    <property type="entry name" value="PAS_3"/>
    <property type="match status" value="2"/>
</dbReference>
<dbReference type="EC" id="2.7.13.3" evidence="2"/>
<dbReference type="CDD" id="cd00130">
    <property type="entry name" value="PAS"/>
    <property type="match status" value="2"/>
</dbReference>
<dbReference type="InterPro" id="IPR052162">
    <property type="entry name" value="Sensor_kinase/Photoreceptor"/>
</dbReference>
<dbReference type="Proteomes" id="UP000244069">
    <property type="component" value="Unassembled WGS sequence"/>
</dbReference>
<feature type="domain" description="PAS" evidence="7">
    <location>
        <begin position="308"/>
        <end position="366"/>
    </location>
</feature>
<dbReference type="PANTHER" id="PTHR43304">
    <property type="entry name" value="PHYTOCHROME-LIKE PROTEIN CPH1"/>
    <property type="match status" value="1"/>
</dbReference>
<dbReference type="PROSITE" id="PS50113">
    <property type="entry name" value="PAC"/>
    <property type="match status" value="1"/>
</dbReference>
<evidence type="ECO:0000313" key="10">
    <source>
        <dbReference type="Proteomes" id="UP000244069"/>
    </source>
</evidence>
<comment type="catalytic activity">
    <reaction evidence="1">
        <text>ATP + protein L-histidine = ADP + protein N-phospho-L-histidine.</text>
        <dbReference type="EC" id="2.7.13.3"/>
    </reaction>
</comment>
<feature type="compositionally biased region" description="Basic and acidic residues" evidence="6">
    <location>
        <begin position="586"/>
        <end position="596"/>
    </location>
</feature>
<evidence type="ECO:0000256" key="3">
    <source>
        <dbReference type="ARBA" id="ARBA00022553"/>
    </source>
</evidence>
<evidence type="ECO:0000256" key="2">
    <source>
        <dbReference type="ARBA" id="ARBA00012438"/>
    </source>
</evidence>
<feature type="compositionally biased region" description="Basic and acidic residues" evidence="6">
    <location>
        <begin position="566"/>
        <end position="575"/>
    </location>
</feature>
<dbReference type="InterPro" id="IPR000700">
    <property type="entry name" value="PAS-assoc_C"/>
</dbReference>
<dbReference type="SMART" id="SM00091">
    <property type="entry name" value="PAS"/>
    <property type="match status" value="3"/>
</dbReference>
<keyword evidence="10" id="KW-1185">Reference proteome</keyword>
<evidence type="ECO:0000256" key="5">
    <source>
        <dbReference type="ARBA" id="ARBA00022777"/>
    </source>
</evidence>
<evidence type="ECO:0000313" key="9">
    <source>
        <dbReference type="EMBL" id="PTX52184.1"/>
    </source>
</evidence>
<dbReference type="EMBL" id="QBKN01000002">
    <property type="protein sequence ID" value="PTX52184.1"/>
    <property type="molecule type" value="Genomic_DNA"/>
</dbReference>
<dbReference type="InterPro" id="IPR001610">
    <property type="entry name" value="PAC"/>
</dbReference>
<keyword evidence="4" id="KW-0808">Transferase</keyword>
<protein>
    <recommendedName>
        <fullName evidence="2">histidine kinase</fullName>
        <ecNumber evidence="2">2.7.13.3</ecNumber>
    </recommendedName>
</protein>
<dbReference type="SMART" id="SM00086">
    <property type="entry name" value="PAC"/>
    <property type="match status" value="2"/>
</dbReference>
<organism evidence="9 10">
    <name type="scientific">Allosediminivita pacifica</name>
    <dbReference type="NCBI Taxonomy" id="1267769"/>
    <lineage>
        <taxon>Bacteria</taxon>
        <taxon>Pseudomonadati</taxon>
        <taxon>Pseudomonadota</taxon>
        <taxon>Alphaproteobacteria</taxon>
        <taxon>Rhodobacterales</taxon>
        <taxon>Paracoccaceae</taxon>
        <taxon>Allosediminivita</taxon>
    </lineage>
</organism>
<dbReference type="InterPro" id="IPR013655">
    <property type="entry name" value="PAS_fold_3"/>
</dbReference>
<sequence>MLRLEESAEAAKRQLNRFRQMADNAPGAVYERVDTVDGQWVYTYHSAGMPDLFGVTAEEIQRDGRAVFKHIDADQKREIAAQISVVRQTGEEIERVLHIAHPTRGMRAVMLTTRPYTQPDGSTIWFGNMADITAQVAAERRAAETAEQLRASHDRLNRLADNAPGALWEYREMPDGTVAFAYFSASLPEMVGVDAETLHRDPTSCLRYVSESDSQQLIEKFEIARETHTPFSCSYTLNHPQQGARRLLISAQPSEIGDGVTAWFANLLDVTKQEETEARAAMAFEELKDLHKRLSSLAGNAPAALYEFRIDENGKSEFPFFTPRMPALMGVSAKEITENGQSVFDAVHPEDLPAIIADTERSRETLEQFSQTFRTTMTEGGERWITATAKPIVENGSVARWFGFMFDATERMEAEKRANQASEELRRAHARFLVMADNAPGAIFEFRLTIDRKLHFLFVSPQLPALLGVTCENIQEDGFAVYTNVPREDREASIAHIHRAINSGKSVRFRHRVNHPERGERWVLVSLSPNKYDDDGVNGFGNAIDVTEDVRRETELRRTHEMAEKMRRENEHQALHDGLTGLPNRRSYDRESEVTDRLIPSPDPTTSSSTGAVRRGG</sequence>
<feature type="region of interest" description="Disordered" evidence="6">
    <location>
        <begin position="566"/>
        <end position="617"/>
    </location>
</feature>
<evidence type="ECO:0000256" key="6">
    <source>
        <dbReference type="SAM" id="MobiDB-lite"/>
    </source>
</evidence>
<keyword evidence="3" id="KW-0597">Phosphoprotein</keyword>
<dbReference type="PROSITE" id="PS50112">
    <property type="entry name" value="PAS"/>
    <property type="match status" value="1"/>
</dbReference>
<evidence type="ECO:0000256" key="1">
    <source>
        <dbReference type="ARBA" id="ARBA00000085"/>
    </source>
</evidence>
<gene>
    <name evidence="9" type="ORF">C8N44_102233</name>
</gene>
<keyword evidence="5" id="KW-0418">Kinase</keyword>
<dbReference type="InterPro" id="IPR000014">
    <property type="entry name" value="PAS"/>
</dbReference>
<proteinExistence type="predicted"/>
<dbReference type="AlphaFoldDB" id="A0A2T6B804"/>
<reference evidence="9 10" key="1">
    <citation type="submission" date="2018-04" db="EMBL/GenBank/DDBJ databases">
        <title>Genomic Encyclopedia of Archaeal and Bacterial Type Strains, Phase II (KMG-II): from individual species to whole genera.</title>
        <authorList>
            <person name="Goeker M."/>
        </authorList>
    </citation>
    <scope>NUCLEOTIDE SEQUENCE [LARGE SCALE GENOMIC DNA]</scope>
    <source>
        <strain evidence="9 10">DSM 29329</strain>
    </source>
</reference>
<dbReference type="InterPro" id="IPR035965">
    <property type="entry name" value="PAS-like_dom_sf"/>
</dbReference>
<dbReference type="SUPFAM" id="SSF55785">
    <property type="entry name" value="PYP-like sensor domain (PAS domain)"/>
    <property type="match status" value="4"/>
</dbReference>
<name>A0A2T6B804_9RHOB</name>
<dbReference type="NCBIfam" id="TIGR00229">
    <property type="entry name" value="sensory_box"/>
    <property type="match status" value="3"/>
</dbReference>
<evidence type="ECO:0000256" key="4">
    <source>
        <dbReference type="ARBA" id="ARBA00022679"/>
    </source>
</evidence>
<accession>A0A2T6B804</accession>
<evidence type="ECO:0000259" key="8">
    <source>
        <dbReference type="PROSITE" id="PS50113"/>
    </source>
</evidence>
<evidence type="ECO:0000259" key="7">
    <source>
        <dbReference type="PROSITE" id="PS50112"/>
    </source>
</evidence>
<dbReference type="GO" id="GO:0004673">
    <property type="term" value="F:protein histidine kinase activity"/>
    <property type="evidence" value="ECO:0007669"/>
    <property type="project" value="UniProtKB-EC"/>
</dbReference>
<dbReference type="Gene3D" id="3.30.450.20">
    <property type="entry name" value="PAS domain"/>
    <property type="match status" value="4"/>
</dbReference>